<dbReference type="InterPro" id="IPR036537">
    <property type="entry name" value="Adaptor_Cbl_N_dom_sf"/>
</dbReference>
<evidence type="ECO:0000313" key="5">
    <source>
        <dbReference type="Proteomes" id="UP001202328"/>
    </source>
</evidence>
<organism evidence="4 5">
    <name type="scientific">Papaver atlanticum</name>
    <dbReference type="NCBI Taxonomy" id="357466"/>
    <lineage>
        <taxon>Eukaryota</taxon>
        <taxon>Viridiplantae</taxon>
        <taxon>Streptophyta</taxon>
        <taxon>Embryophyta</taxon>
        <taxon>Tracheophyta</taxon>
        <taxon>Spermatophyta</taxon>
        <taxon>Magnoliopsida</taxon>
        <taxon>Ranunculales</taxon>
        <taxon>Papaveraceae</taxon>
        <taxon>Papaveroideae</taxon>
        <taxon>Papaver</taxon>
    </lineage>
</organism>
<feature type="region of interest" description="Disordered" evidence="2">
    <location>
        <begin position="325"/>
        <end position="377"/>
    </location>
</feature>
<dbReference type="InterPro" id="IPR011989">
    <property type="entry name" value="ARM-like"/>
</dbReference>
<dbReference type="GO" id="GO:0007166">
    <property type="term" value="P:cell surface receptor signaling pathway"/>
    <property type="evidence" value="ECO:0007669"/>
    <property type="project" value="InterPro"/>
</dbReference>
<evidence type="ECO:0000313" key="4">
    <source>
        <dbReference type="EMBL" id="KAI3905472.1"/>
    </source>
</evidence>
<feature type="domain" description="DUF7792" evidence="3">
    <location>
        <begin position="10"/>
        <end position="138"/>
    </location>
</feature>
<sequence length="625" mass="68763">MMGEEEKKIEEEFSYPILLAERIRKAVEETESFKVECAEVGKHIDRLSQMLRSVIRLSTNTTNINQSSYSFYERPIRRIISEISRNLERTLTLVRKCKRNGLFHFVTFTITSAADFRKVFNLLDSSIGDLKWVLSVYDFNSIDSTGIVLSLPPIASNDPILSWVWSYIAALHMGGVSDRAEAANELASLANDHDRNKKIIVEEGGIPPLLKLLKEGASPDSQIAASNALANLATDQEKVRIIVSEHGAQIIVQVLNDSTMRVQIGVAKLVSRMAKNDPAAQEEFAREKIIRPLVSLLSFDTFVDEPKSLPGKPTSFHSLVRINKELQGGGGGGGGNVGGQQNHYPHSSSSSSLHSEGSSGRSGHGKKERENEKPEVKHKLKINCAEALWMLSKESVSNSRRITETKGLLCLAKIIEKETGDLQLNCLMTVMEITAAAELNADLRRAAFKTNSPAAKAVVEQLLRLVQEESSPSLQVPAIKSIGSLARTFPARETRIINPIVLQLGNKNPDVATEAAIASGKFACPENFLCVEHSKVIIEYDGVTPLLRLLMASDRAQLHGLILLCYLALHVGNSEGLERARAALEGAARSSLIQHPSLRDLIPKAISHLGLYQDRLHSFRQSYST</sequence>
<gene>
    <name evidence="4" type="ORF">MKW98_013270</name>
</gene>
<dbReference type="InterPro" id="IPR056694">
    <property type="entry name" value="DUF7792"/>
</dbReference>
<dbReference type="PROSITE" id="PS50176">
    <property type="entry name" value="ARM_REPEAT"/>
    <property type="match status" value="1"/>
</dbReference>
<dbReference type="AlphaFoldDB" id="A0AAD4XES0"/>
<dbReference type="PANTHER" id="PTHR46168:SF1">
    <property type="entry name" value="ARMADILLO REPEAT ONLY 4"/>
    <property type="match status" value="1"/>
</dbReference>
<name>A0AAD4XES0_9MAGN</name>
<dbReference type="Proteomes" id="UP001202328">
    <property type="component" value="Unassembled WGS sequence"/>
</dbReference>
<keyword evidence="5" id="KW-1185">Reference proteome</keyword>
<dbReference type="InterPro" id="IPR000225">
    <property type="entry name" value="Armadillo"/>
</dbReference>
<dbReference type="Gene3D" id="1.20.930.20">
    <property type="entry name" value="Adaptor protein Cbl, N-terminal domain"/>
    <property type="match status" value="1"/>
</dbReference>
<feature type="compositionally biased region" description="Low complexity" evidence="2">
    <location>
        <begin position="339"/>
        <end position="361"/>
    </location>
</feature>
<dbReference type="InterPro" id="IPR016024">
    <property type="entry name" value="ARM-type_fold"/>
</dbReference>
<dbReference type="Gene3D" id="1.25.10.10">
    <property type="entry name" value="Leucine-rich Repeat Variant"/>
    <property type="match status" value="2"/>
</dbReference>
<comment type="caution">
    <text evidence="4">The sequence shown here is derived from an EMBL/GenBank/DDBJ whole genome shotgun (WGS) entry which is preliminary data.</text>
</comment>
<accession>A0AAD4XES0</accession>
<dbReference type="Pfam" id="PF00514">
    <property type="entry name" value="Arm"/>
    <property type="match status" value="1"/>
</dbReference>
<reference evidence="4" key="1">
    <citation type="submission" date="2022-04" db="EMBL/GenBank/DDBJ databases">
        <title>A functionally conserved STORR gene fusion in Papaver species that diverged 16.8 million years ago.</title>
        <authorList>
            <person name="Catania T."/>
        </authorList>
    </citation>
    <scope>NUCLEOTIDE SEQUENCE</scope>
    <source>
        <strain evidence="4">S-188037</strain>
    </source>
</reference>
<dbReference type="SMART" id="SM00185">
    <property type="entry name" value="ARM"/>
    <property type="match status" value="5"/>
</dbReference>
<evidence type="ECO:0000256" key="2">
    <source>
        <dbReference type="SAM" id="MobiDB-lite"/>
    </source>
</evidence>
<dbReference type="Pfam" id="PF25055">
    <property type="entry name" value="DUF7792"/>
    <property type="match status" value="1"/>
</dbReference>
<dbReference type="PANTHER" id="PTHR46168">
    <property type="entry name" value="ARMADILLO REPEAT ONLY 4"/>
    <property type="match status" value="1"/>
</dbReference>
<evidence type="ECO:0000259" key="3">
    <source>
        <dbReference type="Pfam" id="PF25055"/>
    </source>
</evidence>
<protein>
    <recommendedName>
        <fullName evidence="3">DUF7792 domain-containing protein</fullName>
    </recommendedName>
</protein>
<feature type="repeat" description="ARM" evidence="1">
    <location>
        <begin position="204"/>
        <end position="247"/>
    </location>
</feature>
<feature type="compositionally biased region" description="Basic and acidic residues" evidence="2">
    <location>
        <begin position="365"/>
        <end position="377"/>
    </location>
</feature>
<evidence type="ECO:0000256" key="1">
    <source>
        <dbReference type="PROSITE-ProRule" id="PRU00259"/>
    </source>
</evidence>
<feature type="compositionally biased region" description="Gly residues" evidence="2">
    <location>
        <begin position="327"/>
        <end position="338"/>
    </location>
</feature>
<dbReference type="EMBL" id="JAJJMB010010985">
    <property type="protein sequence ID" value="KAI3905472.1"/>
    <property type="molecule type" value="Genomic_DNA"/>
</dbReference>
<proteinExistence type="predicted"/>
<dbReference type="SUPFAM" id="SSF48371">
    <property type="entry name" value="ARM repeat"/>
    <property type="match status" value="1"/>
</dbReference>